<evidence type="ECO:0000256" key="4">
    <source>
        <dbReference type="ARBA" id="ARBA00022692"/>
    </source>
</evidence>
<feature type="compositionally biased region" description="Low complexity" evidence="10">
    <location>
        <begin position="128"/>
        <end position="152"/>
    </location>
</feature>
<proteinExistence type="inferred from homology"/>
<keyword evidence="5" id="KW-0677">Repeat</keyword>
<evidence type="ECO:0000256" key="7">
    <source>
        <dbReference type="ARBA" id="ARBA00023136"/>
    </source>
</evidence>
<name>A0ABN9YDZ6_9DINO</name>
<dbReference type="PANTHER" id="PTHR45667">
    <property type="entry name" value="S-ADENOSYLMETHIONINE MITOCHONDRIAL CARRIER PROTEIN"/>
    <property type="match status" value="1"/>
</dbReference>
<organism evidence="11 12">
    <name type="scientific">Prorocentrum cordatum</name>
    <dbReference type="NCBI Taxonomy" id="2364126"/>
    <lineage>
        <taxon>Eukaryota</taxon>
        <taxon>Sar</taxon>
        <taxon>Alveolata</taxon>
        <taxon>Dinophyceae</taxon>
        <taxon>Prorocentrales</taxon>
        <taxon>Prorocentraceae</taxon>
        <taxon>Prorocentrum</taxon>
    </lineage>
</organism>
<comment type="caution">
    <text evidence="11">The sequence shown here is derived from an EMBL/GenBank/DDBJ whole genome shotgun (WGS) entry which is preliminary data.</text>
</comment>
<evidence type="ECO:0000256" key="1">
    <source>
        <dbReference type="ARBA" id="ARBA00004141"/>
    </source>
</evidence>
<evidence type="ECO:0000256" key="8">
    <source>
        <dbReference type="PROSITE-ProRule" id="PRU00282"/>
    </source>
</evidence>
<feature type="repeat" description="Solcar" evidence="8">
    <location>
        <begin position="1"/>
        <end position="58"/>
    </location>
</feature>
<dbReference type="Gene3D" id="1.50.40.10">
    <property type="entry name" value="Mitochondrial carrier domain"/>
    <property type="match status" value="1"/>
</dbReference>
<keyword evidence="7 8" id="KW-0472">Membrane</keyword>
<evidence type="ECO:0000256" key="9">
    <source>
        <dbReference type="RuleBase" id="RU000488"/>
    </source>
</evidence>
<evidence type="ECO:0000256" key="3">
    <source>
        <dbReference type="ARBA" id="ARBA00022448"/>
    </source>
</evidence>
<comment type="subcellular location">
    <subcellularLocation>
        <location evidence="1">Membrane</location>
        <topology evidence="1">Multi-pass membrane protein</topology>
    </subcellularLocation>
</comment>
<evidence type="ECO:0000256" key="10">
    <source>
        <dbReference type="SAM" id="MobiDB-lite"/>
    </source>
</evidence>
<dbReference type="InterPro" id="IPR018108">
    <property type="entry name" value="MCP_transmembrane"/>
</dbReference>
<feature type="region of interest" description="Disordered" evidence="10">
    <location>
        <begin position="107"/>
        <end position="155"/>
    </location>
</feature>
<feature type="region of interest" description="Disordered" evidence="10">
    <location>
        <begin position="193"/>
        <end position="235"/>
    </location>
</feature>
<dbReference type="EMBL" id="CAUYUJ010022504">
    <property type="protein sequence ID" value="CAK0911031.1"/>
    <property type="molecule type" value="Genomic_DNA"/>
</dbReference>
<evidence type="ECO:0000256" key="5">
    <source>
        <dbReference type="ARBA" id="ARBA00022737"/>
    </source>
</evidence>
<feature type="compositionally biased region" description="Basic residues" evidence="10">
    <location>
        <begin position="214"/>
        <end position="224"/>
    </location>
</feature>
<feature type="non-terminal residue" evidence="11">
    <location>
        <position position="1"/>
    </location>
</feature>
<keyword evidence="12" id="KW-1185">Reference proteome</keyword>
<gene>
    <name evidence="11" type="ORF">PCOR1329_LOCUS85034</name>
</gene>
<sequence length="311" mass="31385">VVKQRMQVARSGEVASMVIDAICREGPSGFFAGLGATLVRDVPFALIQMPLFEELKQRHPWGRTARASGDTKLQGLVGMTSGGVAGAVAGFLTTPLERQAAWSGGGVGPVHVPADDASWHVGSGAEGPGSSASQGEDSSGTAAATSGAVAGGPEAEADINDLPQWAEVGLRTPEAALGIPVAAACVLAAAAAATTPPGPSGASDGAGPSPAAARRSRGPQRRQAGRTPQSEIAVPSIDLGHSMREAGQYAFCCRCGAFAKLQGADRAKGLKQSCGGRIPQGALATAGQKKKRLYPSRLLGRCDPYTGKPLG</sequence>
<dbReference type="Pfam" id="PF00153">
    <property type="entry name" value="Mito_carr"/>
    <property type="match status" value="1"/>
</dbReference>
<comment type="similarity">
    <text evidence="2 9">Belongs to the mitochondrial carrier (TC 2.A.29) family.</text>
</comment>
<reference evidence="11" key="1">
    <citation type="submission" date="2023-10" db="EMBL/GenBank/DDBJ databases">
        <authorList>
            <person name="Chen Y."/>
            <person name="Shah S."/>
            <person name="Dougan E. K."/>
            <person name="Thang M."/>
            <person name="Chan C."/>
        </authorList>
    </citation>
    <scope>NUCLEOTIDE SEQUENCE [LARGE SCALE GENOMIC DNA]</scope>
</reference>
<feature type="compositionally biased region" description="Low complexity" evidence="10">
    <location>
        <begin position="193"/>
        <end position="213"/>
    </location>
</feature>
<evidence type="ECO:0000256" key="2">
    <source>
        <dbReference type="ARBA" id="ARBA00006375"/>
    </source>
</evidence>
<accession>A0ABN9YDZ6</accession>
<dbReference type="InterPro" id="IPR023395">
    <property type="entry name" value="MCP_dom_sf"/>
</dbReference>
<keyword evidence="4 8" id="KW-0812">Transmembrane</keyword>
<keyword evidence="6" id="KW-1133">Transmembrane helix</keyword>
<keyword evidence="3 9" id="KW-0813">Transport</keyword>
<dbReference type="SUPFAM" id="SSF103506">
    <property type="entry name" value="Mitochondrial carrier"/>
    <property type="match status" value="1"/>
</dbReference>
<dbReference type="Proteomes" id="UP001189429">
    <property type="component" value="Unassembled WGS sequence"/>
</dbReference>
<protein>
    <submittedName>
        <fullName evidence="11">Uncharacterized protein</fullName>
    </submittedName>
</protein>
<evidence type="ECO:0000256" key="6">
    <source>
        <dbReference type="ARBA" id="ARBA00022989"/>
    </source>
</evidence>
<evidence type="ECO:0000313" key="12">
    <source>
        <dbReference type="Proteomes" id="UP001189429"/>
    </source>
</evidence>
<evidence type="ECO:0000313" key="11">
    <source>
        <dbReference type="EMBL" id="CAK0911031.1"/>
    </source>
</evidence>
<dbReference type="PROSITE" id="PS50920">
    <property type="entry name" value="SOLCAR"/>
    <property type="match status" value="1"/>
</dbReference>